<organism evidence="3 4">
    <name type="scientific">Dictyobacter aurantiacus</name>
    <dbReference type="NCBI Taxonomy" id="1936993"/>
    <lineage>
        <taxon>Bacteria</taxon>
        <taxon>Bacillati</taxon>
        <taxon>Chloroflexota</taxon>
        <taxon>Ktedonobacteria</taxon>
        <taxon>Ktedonobacterales</taxon>
        <taxon>Dictyobacteraceae</taxon>
        <taxon>Dictyobacter</taxon>
    </lineage>
</organism>
<comment type="similarity">
    <text evidence="1">Belongs to the universal stress protein A family.</text>
</comment>
<protein>
    <recommendedName>
        <fullName evidence="2">UspA domain-containing protein</fullName>
    </recommendedName>
</protein>
<reference evidence="4" key="1">
    <citation type="submission" date="2018-12" db="EMBL/GenBank/DDBJ databases">
        <title>Tengunoibacter tsumagoiensis gen. nov., sp. nov., Dictyobacter kobayashii sp. nov., D. alpinus sp. nov., and D. joshuensis sp. nov. and description of Dictyobacteraceae fam. nov. within the order Ktedonobacterales isolated from Tengu-no-mugimeshi.</title>
        <authorList>
            <person name="Wang C.M."/>
            <person name="Zheng Y."/>
            <person name="Sakai Y."/>
            <person name="Toyoda A."/>
            <person name="Minakuchi Y."/>
            <person name="Abe K."/>
            <person name="Yokota A."/>
            <person name="Yabe S."/>
        </authorList>
    </citation>
    <scope>NUCLEOTIDE SEQUENCE [LARGE SCALE GENOMIC DNA]</scope>
    <source>
        <strain evidence="4">S-27</strain>
    </source>
</reference>
<dbReference type="Gene3D" id="3.40.50.620">
    <property type="entry name" value="HUPs"/>
    <property type="match status" value="1"/>
</dbReference>
<dbReference type="PANTHER" id="PTHR46268">
    <property type="entry name" value="STRESS RESPONSE PROTEIN NHAX"/>
    <property type="match status" value="1"/>
</dbReference>
<sequence>MRILGCLDGTNSEQIQQAINRLVNSNEAVIGLIYVIDTRPRDEIGRKRSQLLRPLRSPMPQAERIEAAELAAAQDIFYEGKLNLPQAETIQRQGRPELEIVNTAAAWNADLIVIGTRSFQHLAPAIGPKSVGHIARFVLDHAPCPVLLVRPADSHGFPIDR</sequence>
<evidence type="ECO:0000313" key="3">
    <source>
        <dbReference type="EMBL" id="GCE08656.1"/>
    </source>
</evidence>
<dbReference type="OrthoDB" id="159576at2"/>
<dbReference type="AlphaFoldDB" id="A0A401ZPH1"/>
<dbReference type="PANTHER" id="PTHR46268:SF6">
    <property type="entry name" value="UNIVERSAL STRESS PROTEIN UP12"/>
    <property type="match status" value="1"/>
</dbReference>
<keyword evidence="4" id="KW-1185">Reference proteome</keyword>
<dbReference type="InterPro" id="IPR006016">
    <property type="entry name" value="UspA"/>
</dbReference>
<dbReference type="EMBL" id="BIFQ01000002">
    <property type="protein sequence ID" value="GCE08656.1"/>
    <property type="molecule type" value="Genomic_DNA"/>
</dbReference>
<evidence type="ECO:0000313" key="4">
    <source>
        <dbReference type="Proteomes" id="UP000287224"/>
    </source>
</evidence>
<name>A0A401ZPH1_9CHLR</name>
<accession>A0A401ZPH1</accession>
<dbReference type="Proteomes" id="UP000287224">
    <property type="component" value="Unassembled WGS sequence"/>
</dbReference>
<dbReference type="Pfam" id="PF00582">
    <property type="entry name" value="Usp"/>
    <property type="match status" value="1"/>
</dbReference>
<proteinExistence type="inferred from homology"/>
<dbReference type="CDD" id="cd00293">
    <property type="entry name" value="USP-like"/>
    <property type="match status" value="1"/>
</dbReference>
<comment type="caution">
    <text evidence="3">The sequence shown here is derived from an EMBL/GenBank/DDBJ whole genome shotgun (WGS) entry which is preliminary data.</text>
</comment>
<feature type="domain" description="UspA" evidence="2">
    <location>
        <begin position="2"/>
        <end position="150"/>
    </location>
</feature>
<evidence type="ECO:0000256" key="1">
    <source>
        <dbReference type="ARBA" id="ARBA00008791"/>
    </source>
</evidence>
<dbReference type="SUPFAM" id="SSF52402">
    <property type="entry name" value="Adenine nucleotide alpha hydrolases-like"/>
    <property type="match status" value="1"/>
</dbReference>
<dbReference type="RefSeq" id="WP_126601167.1">
    <property type="nucleotide sequence ID" value="NZ_BIFQ01000002.1"/>
</dbReference>
<evidence type="ECO:0000259" key="2">
    <source>
        <dbReference type="Pfam" id="PF00582"/>
    </source>
</evidence>
<gene>
    <name evidence="3" type="ORF">KDAU_59850</name>
</gene>
<dbReference type="InterPro" id="IPR014729">
    <property type="entry name" value="Rossmann-like_a/b/a_fold"/>
</dbReference>